<name>A0A380MKJ2_9GAMM</name>
<evidence type="ECO:0000313" key="3">
    <source>
        <dbReference type="Proteomes" id="UP000254575"/>
    </source>
</evidence>
<protein>
    <recommendedName>
        <fullName evidence="1">Recombinase zinc beta ribbon domain-containing protein</fullName>
    </recommendedName>
</protein>
<gene>
    <name evidence="2" type="ORF">NCTC10717_00292</name>
</gene>
<sequence>MARTKMVAPLKGVIRCGHCGCSMGPTYARKNGRHYTYYICQKDSKRTVSRCPLKRIPAGDIEQAERERLFKQKAQLEMELSQAREQALELMKPSSDQPGKAEMLTTVNRQAVELSKQLTHVSERCRAYQGNSITEQDVSEAFQNVEGFWEDLFPVERNRLIRLLVDKVEIRETGIDMELRTNGLTTLIAELAGLACEVTERRASR</sequence>
<accession>A0A380MKJ2</accession>
<organism evidence="2 3">
    <name type="scientific">Suttonella indologenes</name>
    <dbReference type="NCBI Taxonomy" id="13276"/>
    <lineage>
        <taxon>Bacteria</taxon>
        <taxon>Pseudomonadati</taxon>
        <taxon>Pseudomonadota</taxon>
        <taxon>Gammaproteobacteria</taxon>
        <taxon>Cardiobacteriales</taxon>
        <taxon>Cardiobacteriaceae</taxon>
        <taxon>Suttonella</taxon>
    </lineage>
</organism>
<evidence type="ECO:0000259" key="1">
    <source>
        <dbReference type="Pfam" id="PF13408"/>
    </source>
</evidence>
<proteinExistence type="predicted"/>
<evidence type="ECO:0000313" key="2">
    <source>
        <dbReference type="EMBL" id="SUO91884.1"/>
    </source>
</evidence>
<dbReference type="EMBL" id="UHIA01000003">
    <property type="protein sequence ID" value="SUO91884.1"/>
    <property type="molecule type" value="Genomic_DNA"/>
</dbReference>
<dbReference type="InterPro" id="IPR025827">
    <property type="entry name" value="Zn_ribbon_recom_dom"/>
</dbReference>
<reference evidence="2 3" key="1">
    <citation type="submission" date="2018-06" db="EMBL/GenBank/DDBJ databases">
        <authorList>
            <consortium name="Pathogen Informatics"/>
            <person name="Doyle S."/>
        </authorList>
    </citation>
    <scope>NUCLEOTIDE SEQUENCE [LARGE SCALE GENOMIC DNA]</scope>
    <source>
        <strain evidence="2 3">NCTC10717</strain>
    </source>
</reference>
<feature type="domain" description="Recombinase zinc beta ribbon" evidence="1">
    <location>
        <begin position="9"/>
        <end position="64"/>
    </location>
</feature>
<dbReference type="AlphaFoldDB" id="A0A380MKJ2"/>
<dbReference type="Pfam" id="PF13408">
    <property type="entry name" value="Zn_ribbon_recom"/>
    <property type="match status" value="1"/>
</dbReference>
<keyword evidence="3" id="KW-1185">Reference proteome</keyword>
<dbReference type="Proteomes" id="UP000254575">
    <property type="component" value="Unassembled WGS sequence"/>
</dbReference>